<evidence type="ECO:0000256" key="2">
    <source>
        <dbReference type="ARBA" id="ARBA00007069"/>
    </source>
</evidence>
<comment type="subcellular location">
    <subcellularLocation>
        <location evidence="1 8">Cell membrane</location>
        <topology evidence="1 8">Multi-pass membrane protein</topology>
    </subcellularLocation>
</comment>
<keyword evidence="7 8" id="KW-0472">Membrane</keyword>
<keyword evidence="11" id="KW-1185">Reference proteome</keyword>
<sequence length="259" mass="27481">MRPFGAILWFIVITMLVLFMLGPLAIVVVFSFNSGALVSLPLTGFSLDWYRALFSSAEFWAAFQNSLAVAVPTALLATVTGTMTALALTRKSAAASVPLLTALSVPIMIPPLVVAIGLVVLYVRWLSVPLGLGAVIGGHLLLTQPLVALVVSARMASFDRVALEAARDLGASPWQAFRHVTLPQIRAALVGAALLAFAISLDEFIITIFTIGSGNTLSTFVWGKMRTSLDPSINAIATLLLVITIGSTAIALRMTRYRG</sequence>
<evidence type="ECO:0000256" key="8">
    <source>
        <dbReference type="RuleBase" id="RU363032"/>
    </source>
</evidence>
<protein>
    <submittedName>
        <fullName evidence="10">ABC transporter permease subunit</fullName>
    </submittedName>
</protein>
<evidence type="ECO:0000313" key="11">
    <source>
        <dbReference type="Proteomes" id="UP000463224"/>
    </source>
</evidence>
<evidence type="ECO:0000256" key="5">
    <source>
        <dbReference type="ARBA" id="ARBA00022692"/>
    </source>
</evidence>
<dbReference type="GO" id="GO:0005886">
    <property type="term" value="C:plasma membrane"/>
    <property type="evidence" value="ECO:0007669"/>
    <property type="project" value="UniProtKB-SubCell"/>
</dbReference>
<dbReference type="PROSITE" id="PS50928">
    <property type="entry name" value="ABC_TM1"/>
    <property type="match status" value="1"/>
</dbReference>
<evidence type="ECO:0000256" key="4">
    <source>
        <dbReference type="ARBA" id="ARBA00022475"/>
    </source>
</evidence>
<proteinExistence type="inferred from homology"/>
<dbReference type="PANTHER" id="PTHR43848:SF2">
    <property type="entry name" value="PUTRESCINE TRANSPORT SYSTEM PERMEASE PROTEIN POTI"/>
    <property type="match status" value="1"/>
</dbReference>
<gene>
    <name evidence="10" type="ORF">GN330_15305</name>
</gene>
<organism evidence="10 11">
    <name type="scientific">Nitratireductor arenosus</name>
    <dbReference type="NCBI Taxonomy" id="2682096"/>
    <lineage>
        <taxon>Bacteria</taxon>
        <taxon>Pseudomonadati</taxon>
        <taxon>Pseudomonadota</taxon>
        <taxon>Alphaproteobacteria</taxon>
        <taxon>Hyphomicrobiales</taxon>
        <taxon>Phyllobacteriaceae</taxon>
        <taxon>Nitratireductor</taxon>
    </lineage>
</organism>
<dbReference type="Proteomes" id="UP000463224">
    <property type="component" value="Unassembled WGS sequence"/>
</dbReference>
<dbReference type="RefSeq" id="WP_156713527.1">
    <property type="nucleotide sequence ID" value="NZ_WPHG01000003.1"/>
</dbReference>
<dbReference type="CDD" id="cd06261">
    <property type="entry name" value="TM_PBP2"/>
    <property type="match status" value="1"/>
</dbReference>
<evidence type="ECO:0000256" key="7">
    <source>
        <dbReference type="ARBA" id="ARBA00023136"/>
    </source>
</evidence>
<feature type="transmembrane region" description="Helical" evidence="8">
    <location>
        <begin position="129"/>
        <end position="151"/>
    </location>
</feature>
<dbReference type="SUPFAM" id="SSF161098">
    <property type="entry name" value="MetI-like"/>
    <property type="match status" value="1"/>
</dbReference>
<dbReference type="InterPro" id="IPR035906">
    <property type="entry name" value="MetI-like_sf"/>
</dbReference>
<feature type="transmembrane region" description="Helical" evidence="8">
    <location>
        <begin position="232"/>
        <end position="252"/>
    </location>
</feature>
<feature type="transmembrane region" description="Helical" evidence="8">
    <location>
        <begin position="67"/>
        <end position="88"/>
    </location>
</feature>
<keyword evidence="3 8" id="KW-0813">Transport</keyword>
<evidence type="ECO:0000256" key="3">
    <source>
        <dbReference type="ARBA" id="ARBA00022448"/>
    </source>
</evidence>
<comment type="caution">
    <text evidence="10">The sequence shown here is derived from an EMBL/GenBank/DDBJ whole genome shotgun (WGS) entry which is preliminary data.</text>
</comment>
<dbReference type="InterPro" id="IPR051789">
    <property type="entry name" value="Bact_Polyamine_Transport"/>
</dbReference>
<dbReference type="Pfam" id="PF00528">
    <property type="entry name" value="BPD_transp_1"/>
    <property type="match status" value="1"/>
</dbReference>
<evidence type="ECO:0000313" key="10">
    <source>
        <dbReference type="EMBL" id="MVA98614.1"/>
    </source>
</evidence>
<name>A0A844QJ36_9HYPH</name>
<comment type="similarity">
    <text evidence="2">Belongs to the binding-protein-dependent transport system permease family. CysTW subfamily.</text>
</comment>
<reference evidence="10 11" key="1">
    <citation type="submission" date="2019-12" db="EMBL/GenBank/DDBJ databases">
        <title>Nitratireductor arenosus sp. nov., Isolated from sea sand, Jeju island, South Korea.</title>
        <authorList>
            <person name="Kim W."/>
        </authorList>
    </citation>
    <scope>NUCLEOTIDE SEQUENCE [LARGE SCALE GENOMIC DNA]</scope>
    <source>
        <strain evidence="10 11">CAU 1489</strain>
    </source>
</reference>
<dbReference type="Gene3D" id="1.10.3720.10">
    <property type="entry name" value="MetI-like"/>
    <property type="match status" value="1"/>
</dbReference>
<keyword evidence="6 8" id="KW-1133">Transmembrane helix</keyword>
<dbReference type="EMBL" id="WPHG01000003">
    <property type="protein sequence ID" value="MVA98614.1"/>
    <property type="molecule type" value="Genomic_DNA"/>
</dbReference>
<evidence type="ECO:0000256" key="1">
    <source>
        <dbReference type="ARBA" id="ARBA00004651"/>
    </source>
</evidence>
<feature type="transmembrane region" description="Helical" evidence="8">
    <location>
        <begin position="187"/>
        <end position="212"/>
    </location>
</feature>
<keyword evidence="4" id="KW-1003">Cell membrane</keyword>
<evidence type="ECO:0000259" key="9">
    <source>
        <dbReference type="PROSITE" id="PS50928"/>
    </source>
</evidence>
<evidence type="ECO:0000256" key="6">
    <source>
        <dbReference type="ARBA" id="ARBA00022989"/>
    </source>
</evidence>
<feature type="domain" description="ABC transmembrane type-1" evidence="9">
    <location>
        <begin position="63"/>
        <end position="251"/>
    </location>
</feature>
<dbReference type="GO" id="GO:0055085">
    <property type="term" value="P:transmembrane transport"/>
    <property type="evidence" value="ECO:0007669"/>
    <property type="project" value="InterPro"/>
</dbReference>
<keyword evidence="5 8" id="KW-0812">Transmembrane</keyword>
<dbReference type="PANTHER" id="PTHR43848">
    <property type="entry name" value="PUTRESCINE TRANSPORT SYSTEM PERMEASE PROTEIN POTI"/>
    <property type="match status" value="1"/>
</dbReference>
<feature type="transmembrane region" description="Helical" evidence="8">
    <location>
        <begin position="100"/>
        <end position="123"/>
    </location>
</feature>
<dbReference type="InterPro" id="IPR000515">
    <property type="entry name" value="MetI-like"/>
</dbReference>
<accession>A0A844QJ36</accession>
<feature type="transmembrane region" description="Helical" evidence="8">
    <location>
        <begin position="7"/>
        <end position="32"/>
    </location>
</feature>
<dbReference type="AlphaFoldDB" id="A0A844QJ36"/>